<sequence length="21" mass="2415">MPMVLMMSPMADPPSMIRHKN</sequence>
<feature type="region of interest" description="Disordered" evidence="1">
    <location>
        <begin position="1"/>
        <end position="21"/>
    </location>
</feature>
<protein>
    <submittedName>
        <fullName evidence="2">Uncharacterized protein</fullName>
    </submittedName>
</protein>
<proteinExistence type="predicted"/>
<accession>A0A2P2PQJ0</accession>
<evidence type="ECO:0000313" key="2">
    <source>
        <dbReference type="EMBL" id="MBX57006.1"/>
    </source>
</evidence>
<reference evidence="2" key="1">
    <citation type="submission" date="2018-02" db="EMBL/GenBank/DDBJ databases">
        <title>Rhizophora mucronata_Transcriptome.</title>
        <authorList>
            <person name="Meera S.P."/>
            <person name="Sreeshan A."/>
            <person name="Augustine A."/>
        </authorList>
    </citation>
    <scope>NUCLEOTIDE SEQUENCE</scope>
    <source>
        <tissue evidence="2">Leaf</tissue>
    </source>
</reference>
<name>A0A2P2PQJ0_RHIMU</name>
<dbReference type="AlphaFoldDB" id="A0A2P2PQJ0"/>
<organism evidence="2">
    <name type="scientific">Rhizophora mucronata</name>
    <name type="common">Asiatic mangrove</name>
    <dbReference type="NCBI Taxonomy" id="61149"/>
    <lineage>
        <taxon>Eukaryota</taxon>
        <taxon>Viridiplantae</taxon>
        <taxon>Streptophyta</taxon>
        <taxon>Embryophyta</taxon>
        <taxon>Tracheophyta</taxon>
        <taxon>Spermatophyta</taxon>
        <taxon>Magnoliopsida</taxon>
        <taxon>eudicotyledons</taxon>
        <taxon>Gunneridae</taxon>
        <taxon>Pentapetalae</taxon>
        <taxon>rosids</taxon>
        <taxon>fabids</taxon>
        <taxon>Malpighiales</taxon>
        <taxon>Rhizophoraceae</taxon>
        <taxon>Rhizophora</taxon>
    </lineage>
</organism>
<dbReference type="EMBL" id="GGEC01076522">
    <property type="protein sequence ID" value="MBX57006.1"/>
    <property type="molecule type" value="Transcribed_RNA"/>
</dbReference>
<evidence type="ECO:0000256" key="1">
    <source>
        <dbReference type="SAM" id="MobiDB-lite"/>
    </source>
</evidence>